<keyword evidence="1" id="KW-1133">Transmembrane helix</keyword>
<accession>A0A6N6REJ5</accession>
<dbReference type="EMBL" id="WBVO01000008">
    <property type="protein sequence ID" value="KAB2808617.1"/>
    <property type="molecule type" value="Genomic_DNA"/>
</dbReference>
<evidence type="ECO:0000313" key="2">
    <source>
        <dbReference type="EMBL" id="KAB2808617.1"/>
    </source>
</evidence>
<feature type="transmembrane region" description="Helical" evidence="1">
    <location>
        <begin position="71"/>
        <end position="88"/>
    </location>
</feature>
<evidence type="ECO:0000313" key="3">
    <source>
        <dbReference type="Proteomes" id="UP000468650"/>
    </source>
</evidence>
<dbReference type="RefSeq" id="WP_151667712.1">
    <property type="nucleotide sequence ID" value="NZ_WBVO01000008.1"/>
</dbReference>
<dbReference type="AlphaFoldDB" id="A0A6N6REJ5"/>
<evidence type="ECO:0000256" key="1">
    <source>
        <dbReference type="SAM" id="Phobius"/>
    </source>
</evidence>
<feature type="transmembrane region" description="Helical" evidence="1">
    <location>
        <begin position="94"/>
        <end position="113"/>
    </location>
</feature>
<keyword evidence="1" id="KW-0812">Transmembrane</keyword>
<protein>
    <submittedName>
        <fullName evidence="2">Uncharacterized protein</fullName>
    </submittedName>
</protein>
<reference evidence="2 3" key="1">
    <citation type="submission" date="2019-09" db="EMBL/GenBank/DDBJ databases">
        <title>Genomes of family Cryomorphaceae.</title>
        <authorList>
            <person name="Bowman J.P."/>
        </authorList>
    </citation>
    <scope>NUCLEOTIDE SEQUENCE [LARGE SCALE GENOMIC DNA]</scope>
    <source>
        <strain evidence="2 3">LMG 25704</strain>
    </source>
</reference>
<name>A0A6N6REJ5_9FLAO</name>
<organism evidence="2 3">
    <name type="scientific">Phaeocystidibacter luteus</name>
    <dbReference type="NCBI Taxonomy" id="911197"/>
    <lineage>
        <taxon>Bacteria</taxon>
        <taxon>Pseudomonadati</taxon>
        <taxon>Bacteroidota</taxon>
        <taxon>Flavobacteriia</taxon>
        <taxon>Flavobacteriales</taxon>
        <taxon>Phaeocystidibacteraceae</taxon>
        <taxon>Phaeocystidibacter</taxon>
    </lineage>
</organism>
<feature type="transmembrane region" description="Helical" evidence="1">
    <location>
        <begin position="12"/>
        <end position="29"/>
    </location>
</feature>
<proteinExistence type="predicted"/>
<keyword evidence="3" id="KW-1185">Reference proteome</keyword>
<keyword evidence="1" id="KW-0472">Membrane</keyword>
<gene>
    <name evidence="2" type="ORF">F8C67_10035</name>
</gene>
<feature type="transmembrane region" description="Helical" evidence="1">
    <location>
        <begin position="49"/>
        <end position="66"/>
    </location>
</feature>
<dbReference type="Proteomes" id="UP000468650">
    <property type="component" value="Unassembled WGS sequence"/>
</dbReference>
<sequence>MKKFNWLNAITYIARAWALIIAIFAILAMFSNQFGITATGVESQSTDNIVSFIFFPLGTVGGMMWAWKKELQGGIIALASMVGLIVLSPDLLEVYWLLVFILLPIFLFIWIGYAKRNLNSQ</sequence>
<comment type="caution">
    <text evidence="2">The sequence shown here is derived from an EMBL/GenBank/DDBJ whole genome shotgun (WGS) entry which is preliminary data.</text>
</comment>